<evidence type="ECO:0000256" key="3">
    <source>
        <dbReference type="ARBA" id="ARBA00023082"/>
    </source>
</evidence>
<dbReference type="GO" id="GO:0006352">
    <property type="term" value="P:DNA-templated transcription initiation"/>
    <property type="evidence" value="ECO:0007669"/>
    <property type="project" value="InterPro"/>
</dbReference>
<proteinExistence type="inferred from homology"/>
<dbReference type="InterPro" id="IPR013324">
    <property type="entry name" value="RNA_pol_sigma_r3/r4-like"/>
</dbReference>
<dbReference type="Gene3D" id="1.10.1740.10">
    <property type="match status" value="1"/>
</dbReference>
<organism evidence="6 7">
    <name type="scientific">Fodinibius salinus</name>
    <dbReference type="NCBI Taxonomy" id="860790"/>
    <lineage>
        <taxon>Bacteria</taxon>
        <taxon>Pseudomonadati</taxon>
        <taxon>Balneolota</taxon>
        <taxon>Balneolia</taxon>
        <taxon>Balneolales</taxon>
        <taxon>Balneolaceae</taxon>
        <taxon>Fodinibius</taxon>
    </lineage>
</organism>
<dbReference type="OrthoDB" id="9780326at2"/>
<sequence length="221" mass="25932">MLRWFKNKNPQPPYSNDQWVDLLSEPVNEQAVDELSRQLIRGLKPALHKYVDRELQQFVEDVAQDSILKVLNNIETFRGESKFMTWAMKIAVREGLTELRRKRWDNVSLDEMKAGYSSKDREEFTSRSFAGNNPSPETDTAQKMVVEKIEQMIEELLTKRQQRVIEALLIENKPSFLVAKEMDTNRNNLYKLLYDARKKLKNELEVQGIDPKELLQQISES</sequence>
<dbReference type="SUPFAM" id="SSF88659">
    <property type="entry name" value="Sigma3 and sigma4 domains of RNA polymerase sigma factors"/>
    <property type="match status" value="1"/>
</dbReference>
<dbReference type="SUPFAM" id="SSF88946">
    <property type="entry name" value="Sigma2 domain of RNA polymerase sigma factors"/>
    <property type="match status" value="1"/>
</dbReference>
<keyword evidence="3" id="KW-0731">Sigma factor</keyword>
<dbReference type="PANTHER" id="PTHR43133:SF51">
    <property type="entry name" value="RNA POLYMERASE SIGMA FACTOR"/>
    <property type="match status" value="1"/>
</dbReference>
<dbReference type="NCBIfam" id="TIGR02937">
    <property type="entry name" value="sigma70-ECF"/>
    <property type="match status" value="1"/>
</dbReference>
<reference evidence="6 7" key="1">
    <citation type="submission" date="2019-07" db="EMBL/GenBank/DDBJ databases">
        <title>Genomic Encyclopedia of Archaeal and Bacterial Type Strains, Phase II (KMG-II): from individual species to whole genera.</title>
        <authorList>
            <person name="Goeker M."/>
        </authorList>
    </citation>
    <scope>NUCLEOTIDE SEQUENCE [LARGE SCALE GENOMIC DNA]</scope>
    <source>
        <strain evidence="6 7">DSM 21935</strain>
    </source>
</reference>
<protein>
    <submittedName>
        <fullName evidence="6">RNA polymerase sigma-70 factor, ECF subfamily</fullName>
    </submittedName>
</protein>
<gene>
    <name evidence="6" type="ORF">LX73_1881</name>
</gene>
<dbReference type="Pfam" id="PF04542">
    <property type="entry name" value="Sigma70_r2"/>
    <property type="match status" value="1"/>
</dbReference>
<evidence type="ECO:0000313" key="6">
    <source>
        <dbReference type="EMBL" id="TYP92521.1"/>
    </source>
</evidence>
<keyword evidence="2" id="KW-0805">Transcription regulation</keyword>
<dbReference type="EMBL" id="VNHY01000003">
    <property type="protein sequence ID" value="TYP92521.1"/>
    <property type="molecule type" value="Genomic_DNA"/>
</dbReference>
<feature type="domain" description="RNA polymerase sigma-70 region 2" evidence="5">
    <location>
        <begin position="40"/>
        <end position="104"/>
    </location>
</feature>
<comment type="caution">
    <text evidence="6">The sequence shown here is derived from an EMBL/GenBank/DDBJ whole genome shotgun (WGS) entry which is preliminary data.</text>
</comment>
<accession>A0A5D3YGH2</accession>
<dbReference type="InterPro" id="IPR007627">
    <property type="entry name" value="RNA_pol_sigma70_r2"/>
</dbReference>
<dbReference type="AlphaFoldDB" id="A0A5D3YGH2"/>
<evidence type="ECO:0000256" key="4">
    <source>
        <dbReference type="ARBA" id="ARBA00023163"/>
    </source>
</evidence>
<evidence type="ECO:0000256" key="1">
    <source>
        <dbReference type="ARBA" id="ARBA00010641"/>
    </source>
</evidence>
<evidence type="ECO:0000256" key="2">
    <source>
        <dbReference type="ARBA" id="ARBA00023015"/>
    </source>
</evidence>
<dbReference type="RefSeq" id="WP_148899222.1">
    <property type="nucleotide sequence ID" value="NZ_VNHY01000003.1"/>
</dbReference>
<dbReference type="InterPro" id="IPR039425">
    <property type="entry name" value="RNA_pol_sigma-70-like"/>
</dbReference>
<name>A0A5D3YGH2_9BACT</name>
<keyword evidence="4" id="KW-0804">Transcription</keyword>
<keyword evidence="7" id="KW-1185">Reference proteome</keyword>
<dbReference type="PANTHER" id="PTHR43133">
    <property type="entry name" value="RNA POLYMERASE ECF-TYPE SIGMA FACTO"/>
    <property type="match status" value="1"/>
</dbReference>
<evidence type="ECO:0000259" key="5">
    <source>
        <dbReference type="Pfam" id="PF04542"/>
    </source>
</evidence>
<dbReference type="Gene3D" id="1.10.10.10">
    <property type="entry name" value="Winged helix-like DNA-binding domain superfamily/Winged helix DNA-binding domain"/>
    <property type="match status" value="1"/>
</dbReference>
<evidence type="ECO:0000313" key="7">
    <source>
        <dbReference type="Proteomes" id="UP000324595"/>
    </source>
</evidence>
<dbReference type="InterPro" id="IPR036388">
    <property type="entry name" value="WH-like_DNA-bd_sf"/>
</dbReference>
<dbReference type="InterPro" id="IPR014284">
    <property type="entry name" value="RNA_pol_sigma-70_dom"/>
</dbReference>
<dbReference type="Proteomes" id="UP000324595">
    <property type="component" value="Unassembled WGS sequence"/>
</dbReference>
<dbReference type="InterPro" id="IPR013325">
    <property type="entry name" value="RNA_pol_sigma_r2"/>
</dbReference>
<dbReference type="GO" id="GO:0016987">
    <property type="term" value="F:sigma factor activity"/>
    <property type="evidence" value="ECO:0007669"/>
    <property type="project" value="UniProtKB-KW"/>
</dbReference>
<comment type="similarity">
    <text evidence="1">Belongs to the sigma-70 factor family. ECF subfamily.</text>
</comment>